<proteinExistence type="predicted"/>
<keyword evidence="2" id="KW-0479">Metal-binding</keyword>
<protein>
    <recommendedName>
        <fullName evidence="10">Transcription factor domain-containing protein</fullName>
    </recommendedName>
</protein>
<keyword evidence="5" id="KW-0238">DNA-binding</keyword>
<dbReference type="PANTHER" id="PTHR47782">
    <property type="entry name" value="ZN(II)2CYS6 TRANSCRIPTION FACTOR (EUROFUNG)-RELATED"/>
    <property type="match status" value="1"/>
</dbReference>
<dbReference type="Proteomes" id="UP001341245">
    <property type="component" value="Unassembled WGS sequence"/>
</dbReference>
<evidence type="ECO:0000256" key="2">
    <source>
        <dbReference type="ARBA" id="ARBA00022723"/>
    </source>
</evidence>
<evidence type="ECO:0000256" key="3">
    <source>
        <dbReference type="ARBA" id="ARBA00022833"/>
    </source>
</evidence>
<evidence type="ECO:0000256" key="6">
    <source>
        <dbReference type="ARBA" id="ARBA00023163"/>
    </source>
</evidence>
<name>A0ABR0TP84_AURPU</name>
<dbReference type="InterPro" id="IPR052202">
    <property type="entry name" value="Yeast_MetPath_Reg"/>
</dbReference>
<evidence type="ECO:0000256" key="4">
    <source>
        <dbReference type="ARBA" id="ARBA00023015"/>
    </source>
</evidence>
<evidence type="ECO:0000256" key="7">
    <source>
        <dbReference type="ARBA" id="ARBA00023242"/>
    </source>
</evidence>
<evidence type="ECO:0008006" key="10">
    <source>
        <dbReference type="Google" id="ProtNLM"/>
    </source>
</evidence>
<organism evidence="8 9">
    <name type="scientific">Aureobasidium pullulans</name>
    <name type="common">Black yeast</name>
    <name type="synonym">Pullularia pullulans</name>
    <dbReference type="NCBI Taxonomy" id="5580"/>
    <lineage>
        <taxon>Eukaryota</taxon>
        <taxon>Fungi</taxon>
        <taxon>Dikarya</taxon>
        <taxon>Ascomycota</taxon>
        <taxon>Pezizomycotina</taxon>
        <taxon>Dothideomycetes</taxon>
        <taxon>Dothideomycetidae</taxon>
        <taxon>Dothideales</taxon>
        <taxon>Saccotheciaceae</taxon>
        <taxon>Aureobasidium</taxon>
    </lineage>
</organism>
<accession>A0ABR0TP84</accession>
<evidence type="ECO:0000256" key="1">
    <source>
        <dbReference type="ARBA" id="ARBA00004123"/>
    </source>
</evidence>
<keyword evidence="7" id="KW-0539">Nucleus</keyword>
<gene>
    <name evidence="8" type="ORF">QM012_007548</name>
</gene>
<keyword evidence="4" id="KW-0805">Transcription regulation</keyword>
<reference evidence="8 9" key="1">
    <citation type="submission" date="2023-11" db="EMBL/GenBank/DDBJ databases">
        <title>Draft genome sequence and annotation of the polyextremotolerant black yeast-like fungus Aureobasidium pullulans NRRL 62042.</title>
        <authorList>
            <person name="Dielentheis-Frenken M.R.E."/>
            <person name="Wibberg D."/>
            <person name="Blank L.M."/>
            <person name="Tiso T."/>
        </authorList>
    </citation>
    <scope>NUCLEOTIDE SEQUENCE [LARGE SCALE GENOMIC DNA]</scope>
    <source>
        <strain evidence="8 9">NRRL 62042</strain>
    </source>
</reference>
<keyword evidence="9" id="KW-1185">Reference proteome</keyword>
<dbReference type="PANTHER" id="PTHR47782:SF1">
    <property type="entry name" value="PYRIMIDINE PATHWAY REGULATORY PROTEIN 1"/>
    <property type="match status" value="1"/>
</dbReference>
<evidence type="ECO:0000313" key="9">
    <source>
        <dbReference type="Proteomes" id="UP001341245"/>
    </source>
</evidence>
<keyword evidence="3" id="KW-0862">Zinc</keyword>
<comment type="subcellular location">
    <subcellularLocation>
        <location evidence="1">Nucleus</location>
    </subcellularLocation>
</comment>
<keyword evidence="6" id="KW-0804">Transcription</keyword>
<dbReference type="CDD" id="cd12148">
    <property type="entry name" value="fungal_TF_MHR"/>
    <property type="match status" value="1"/>
</dbReference>
<evidence type="ECO:0000256" key="5">
    <source>
        <dbReference type="ARBA" id="ARBA00023125"/>
    </source>
</evidence>
<comment type="caution">
    <text evidence="8">The sequence shown here is derived from an EMBL/GenBank/DDBJ whole genome shotgun (WGS) entry which is preliminary data.</text>
</comment>
<dbReference type="EMBL" id="JASGXD010000005">
    <property type="protein sequence ID" value="KAK6005906.1"/>
    <property type="molecule type" value="Genomic_DNA"/>
</dbReference>
<sequence length="235" mass="26587">MEWYNLLYSNAMLILWRPSPLLPDVSHDKTSLQHIFESAKQSISIYASLHKSRKINYSWITLQSVFLAGLSYVYACSRHFRSRWRDPSEPSLQKDPTTIEVVNDTRACSNVLVAVSERWNLLRNCHEVFDRLADAVLSDAIKLQTAQAQRLAQPIIPQPVNVNNSIFGSALMTPQDSTTFSPLAVDTEFLHCFDDLQQLYNMQQIEDPIMELSQNWLGNLGSSGESSGSSYQISG</sequence>
<evidence type="ECO:0000313" key="8">
    <source>
        <dbReference type="EMBL" id="KAK6005906.1"/>
    </source>
</evidence>